<dbReference type="PANTHER" id="PTHR42695">
    <property type="entry name" value="GLUTAMINE AMIDOTRANSFERASE YLR126C-RELATED"/>
    <property type="match status" value="1"/>
</dbReference>
<comment type="caution">
    <text evidence="2">The sequence shown here is derived from an EMBL/GenBank/DDBJ whole genome shotgun (WGS) entry which is preliminary data.</text>
</comment>
<accession>A0ABV2CZI4</accession>
<keyword evidence="2" id="KW-0378">Hydrolase</keyword>
<feature type="domain" description="Glutamine amidotransferase" evidence="1">
    <location>
        <begin position="40"/>
        <end position="182"/>
    </location>
</feature>
<dbReference type="InterPro" id="IPR029062">
    <property type="entry name" value="Class_I_gatase-like"/>
</dbReference>
<dbReference type="InterPro" id="IPR044992">
    <property type="entry name" value="ChyE-like"/>
</dbReference>
<dbReference type="InterPro" id="IPR017926">
    <property type="entry name" value="GATASE"/>
</dbReference>
<dbReference type="EMBL" id="JBEWLY010000009">
    <property type="protein sequence ID" value="MET1755015.1"/>
    <property type="molecule type" value="Genomic_DNA"/>
</dbReference>
<dbReference type="SUPFAM" id="SSF52317">
    <property type="entry name" value="Class I glutamine amidotransferase-like"/>
    <property type="match status" value="1"/>
</dbReference>
<gene>
    <name evidence="2" type="ORF">ABVV53_06010</name>
</gene>
<organism evidence="2 3">
    <name type="scientific">Novosphingobium kalidii</name>
    <dbReference type="NCBI Taxonomy" id="3230299"/>
    <lineage>
        <taxon>Bacteria</taxon>
        <taxon>Pseudomonadati</taxon>
        <taxon>Pseudomonadota</taxon>
        <taxon>Alphaproteobacteria</taxon>
        <taxon>Sphingomonadales</taxon>
        <taxon>Sphingomonadaceae</taxon>
        <taxon>Novosphingobium</taxon>
    </lineage>
</organism>
<dbReference type="PANTHER" id="PTHR42695:SF5">
    <property type="entry name" value="GLUTAMINE AMIDOTRANSFERASE YLR126C-RELATED"/>
    <property type="match status" value="1"/>
</dbReference>
<evidence type="ECO:0000313" key="2">
    <source>
        <dbReference type="EMBL" id="MET1755015.1"/>
    </source>
</evidence>
<proteinExistence type="predicted"/>
<keyword evidence="2" id="KW-0315">Glutamine amidotransferase</keyword>
<evidence type="ECO:0000259" key="1">
    <source>
        <dbReference type="Pfam" id="PF00117"/>
    </source>
</evidence>
<dbReference type="RefSeq" id="WP_353983494.1">
    <property type="nucleotide sequence ID" value="NZ_JBEWLY010000009.1"/>
</dbReference>
<sequence>MGRSSGETYEALLSHLAPGARCTRIQPADGNRALLGSADLSQFDGVFITGSPLHLYQDSPECRRIITFMQAVFASGTPSFGSCAGLQVATVAAGGSVRSMGQRREAGFARRIFPTDAGRDHPLLRGRPPAFDAPAVHTDEVAQLPPGATLLASNSTTHVQAAEIRSEGGVFWGVQYHPEISLCEVAAALRRQSKDLIEHGLAAGQEDVERKAALVQALHEAPNRLDLAWQLGLDEQVVAQERRTLEVRNFITHLVLPARTQRARS</sequence>
<dbReference type="Gene3D" id="3.40.50.880">
    <property type="match status" value="1"/>
</dbReference>
<keyword evidence="3" id="KW-1185">Reference proteome</keyword>
<dbReference type="Pfam" id="PF00117">
    <property type="entry name" value="GATase"/>
    <property type="match status" value="1"/>
</dbReference>
<reference evidence="2 3" key="1">
    <citation type="submission" date="2024-07" db="EMBL/GenBank/DDBJ databases">
        <title>Novosphingobium kalidii RD2P27.</title>
        <authorList>
            <person name="Sun J.-Q."/>
        </authorList>
    </citation>
    <scope>NUCLEOTIDE SEQUENCE [LARGE SCALE GENOMIC DNA]</scope>
    <source>
        <strain evidence="2 3">RD2P27</strain>
    </source>
</reference>
<dbReference type="PROSITE" id="PS51273">
    <property type="entry name" value="GATASE_TYPE_1"/>
    <property type="match status" value="1"/>
</dbReference>
<dbReference type="GO" id="GO:0016787">
    <property type="term" value="F:hydrolase activity"/>
    <property type="evidence" value="ECO:0007669"/>
    <property type="project" value="UniProtKB-KW"/>
</dbReference>
<dbReference type="Proteomes" id="UP001548713">
    <property type="component" value="Unassembled WGS sequence"/>
</dbReference>
<name>A0ABV2CZI4_9SPHN</name>
<evidence type="ECO:0000313" key="3">
    <source>
        <dbReference type="Proteomes" id="UP001548713"/>
    </source>
</evidence>
<dbReference type="CDD" id="cd01741">
    <property type="entry name" value="GATase1_1"/>
    <property type="match status" value="1"/>
</dbReference>
<protein>
    <submittedName>
        <fullName evidence="2">Type 1 glutamine amidotransferase</fullName>
        <ecNumber evidence="2">3.4.-.-</ecNumber>
    </submittedName>
</protein>
<dbReference type="EC" id="3.4.-.-" evidence="2"/>